<dbReference type="KEGG" id="abs:AZOBR_p340190"/>
<reference evidence="2 3" key="1">
    <citation type="journal article" date="2011" name="PLoS Genet.">
        <title>Azospirillum genomes reveal transition of bacteria from aquatic to terrestrial environments.</title>
        <authorList>
            <person name="Wisniewski-Dye F."/>
            <person name="Borziak K."/>
            <person name="Khalsa-Moyers G."/>
            <person name="Alexandre G."/>
            <person name="Sukharnikov L.O."/>
            <person name="Wuichet K."/>
            <person name="Hurst G.B."/>
            <person name="McDonald W.H."/>
            <person name="Robertson J.S."/>
            <person name="Barbe V."/>
            <person name="Calteau A."/>
            <person name="Rouy Z."/>
            <person name="Mangenot S."/>
            <person name="Prigent-Combaret C."/>
            <person name="Normand P."/>
            <person name="Boyer M."/>
            <person name="Siguier P."/>
            <person name="Dessaux Y."/>
            <person name="Elmerich C."/>
            <person name="Condemine G."/>
            <person name="Krishnen G."/>
            <person name="Kennedy I."/>
            <person name="Paterson A.H."/>
            <person name="Gonzalez V."/>
            <person name="Mavingui P."/>
            <person name="Zhulin I.B."/>
        </authorList>
    </citation>
    <scope>NUCLEOTIDE SEQUENCE [LARGE SCALE GENOMIC DNA]</scope>
    <source>
        <strain evidence="2 3">Sp245</strain>
    </source>
</reference>
<name>A0A9P1JZZ9_9PROT</name>
<keyword evidence="3" id="KW-1185">Reference proteome</keyword>
<dbReference type="EMBL" id="HE577330">
    <property type="protein sequence ID" value="CCD02952.1"/>
    <property type="molecule type" value="Genomic_DNA"/>
</dbReference>
<accession>A0A9P1JZZ9</accession>
<gene>
    <name evidence="2" type="ORF">AZOBR_p340190</name>
</gene>
<dbReference type="Proteomes" id="UP000007319">
    <property type="component" value="Plasmid AZOBR_p3"/>
</dbReference>
<evidence type="ECO:0000313" key="3">
    <source>
        <dbReference type="Proteomes" id="UP000007319"/>
    </source>
</evidence>
<proteinExistence type="predicted"/>
<evidence type="ECO:0000256" key="1">
    <source>
        <dbReference type="SAM" id="Coils"/>
    </source>
</evidence>
<sequence length="173" mass="18868">MTTSHTPAPMSAEDLRRRADKERVFGAFQDAFDDLASTKAGRLELRIMFAKANIDRDQAADLLDALSSRVAEMEAEHKRLTSCEDEDHDPCIAFLLRGANDALARATQAIAERDAAQAALAAAEAREAALRDYITATEYWKLEPHDDNERKAYLAALSAGAQQAQGETTGTEG</sequence>
<feature type="coiled-coil region" evidence="1">
    <location>
        <begin position="56"/>
        <end position="126"/>
    </location>
</feature>
<organism evidence="2 3">
    <name type="scientific">Azospirillum baldaniorum</name>
    <dbReference type="NCBI Taxonomy" id="1064539"/>
    <lineage>
        <taxon>Bacteria</taxon>
        <taxon>Pseudomonadati</taxon>
        <taxon>Pseudomonadota</taxon>
        <taxon>Alphaproteobacteria</taxon>
        <taxon>Rhodospirillales</taxon>
        <taxon>Azospirillaceae</taxon>
        <taxon>Azospirillum</taxon>
    </lineage>
</organism>
<keyword evidence="1" id="KW-0175">Coiled coil</keyword>
<protein>
    <submittedName>
        <fullName evidence="2">Uncharacterized protein</fullName>
    </submittedName>
</protein>
<keyword evidence="2" id="KW-0614">Plasmid</keyword>
<dbReference type="RefSeq" id="WP_014199464.1">
    <property type="nucleotide sequence ID" value="NC_016595.1"/>
</dbReference>
<geneLocation type="plasmid" evidence="2 3">
    <name>AZOBR_p3</name>
</geneLocation>
<dbReference type="AlphaFoldDB" id="A0A9P1JZZ9"/>
<evidence type="ECO:0000313" key="2">
    <source>
        <dbReference type="EMBL" id="CCD02952.1"/>
    </source>
</evidence>